<proteinExistence type="predicted"/>
<dbReference type="Proteomes" id="UP000284202">
    <property type="component" value="Unassembled WGS sequence"/>
</dbReference>
<evidence type="ECO:0000256" key="1">
    <source>
        <dbReference type="SAM" id="MobiDB-lite"/>
    </source>
</evidence>
<name>A0A418T1M1_9RHOB</name>
<gene>
    <name evidence="2" type="ORF">D3P04_04915</name>
</gene>
<dbReference type="EMBL" id="QZCG01000003">
    <property type="protein sequence ID" value="RJE87097.1"/>
    <property type="molecule type" value="Genomic_DNA"/>
</dbReference>
<dbReference type="AlphaFoldDB" id="A0A418T1M1"/>
<comment type="caution">
    <text evidence="2">The sequence shown here is derived from an EMBL/GenBank/DDBJ whole genome shotgun (WGS) entry which is preliminary data.</text>
</comment>
<feature type="region of interest" description="Disordered" evidence="1">
    <location>
        <begin position="1"/>
        <end position="32"/>
    </location>
</feature>
<sequence>MAQQPDISGKTEAKLGKPELSLSAASGTGPDPRLVSLARLLARRAARGLYEQQKDRSAPRA</sequence>
<evidence type="ECO:0000313" key="2">
    <source>
        <dbReference type="EMBL" id="RJE87097.1"/>
    </source>
</evidence>
<reference evidence="3" key="1">
    <citation type="submission" date="2018-09" db="EMBL/GenBank/DDBJ databases">
        <title>Acidovorax cavernicola nov. sp. isolated from Gruta de las Maravillas (Aracena, Spain).</title>
        <authorList>
            <person name="Jurado V."/>
            <person name="Gutierrez-Patricio S."/>
            <person name="Gonzalez-Pimentel J.L."/>
            <person name="Miller A.Z."/>
            <person name="Laiz L."/>
            <person name="Saiz-Jimenez C."/>
        </authorList>
    </citation>
    <scope>NUCLEOTIDE SEQUENCE [LARGE SCALE GENOMIC DNA]</scope>
    <source>
        <strain evidence="3">1011MAR3C25</strain>
    </source>
</reference>
<dbReference type="RefSeq" id="WP_119746549.1">
    <property type="nucleotide sequence ID" value="NZ_QZCG01000003.1"/>
</dbReference>
<accession>A0A418T1M1</accession>
<evidence type="ECO:0000313" key="3">
    <source>
        <dbReference type="Proteomes" id="UP000284202"/>
    </source>
</evidence>
<protein>
    <submittedName>
        <fullName evidence="2">Uncharacterized protein</fullName>
    </submittedName>
</protein>
<organism evidence="2 3">
    <name type="scientific">Paracoccus onubensis</name>
    <dbReference type="NCBI Taxonomy" id="1675788"/>
    <lineage>
        <taxon>Bacteria</taxon>
        <taxon>Pseudomonadati</taxon>
        <taxon>Pseudomonadota</taxon>
        <taxon>Alphaproteobacteria</taxon>
        <taxon>Rhodobacterales</taxon>
        <taxon>Paracoccaceae</taxon>
        <taxon>Paracoccus</taxon>
    </lineage>
</organism>
<keyword evidence="3" id="KW-1185">Reference proteome</keyword>